<dbReference type="SUPFAM" id="SSF46785">
    <property type="entry name" value="Winged helix' DNA-binding domain"/>
    <property type="match status" value="1"/>
</dbReference>
<dbReference type="PANTHER" id="PTHR18964:SF149">
    <property type="entry name" value="BIFUNCTIONAL UDP-N-ACETYLGLUCOSAMINE 2-EPIMERASE_N-ACETYLMANNOSAMINE KINASE"/>
    <property type="match status" value="1"/>
</dbReference>
<dbReference type="SUPFAM" id="SSF53067">
    <property type="entry name" value="Actin-like ATPase domain"/>
    <property type="match status" value="1"/>
</dbReference>
<evidence type="ECO:0000256" key="1">
    <source>
        <dbReference type="ARBA" id="ARBA00002486"/>
    </source>
</evidence>
<keyword evidence="3" id="KW-0119">Carbohydrate metabolism</keyword>
<dbReference type="Proteomes" id="UP000293142">
    <property type="component" value="Unassembled WGS sequence"/>
</dbReference>
<keyword evidence="4" id="KW-0238">DNA-binding</keyword>
<protein>
    <submittedName>
        <fullName evidence="6">ROK family transcriptional regulator</fullName>
    </submittedName>
</protein>
<sequence length="401" mass="43656">MLTMKTISKNDMKELNRLSILKTIRSGVCSRAEISASLGLSKPAVSSLVDELIKEGLVVETGRGDSTEAGGKRPILLDFQADAALIAAVSFNNKRYEVALTNLVGKVLFYVKKKITLHSDYRETMDLIVQDIRQLTDKAREQGIQQPVVACGMAIRGLVDTKRGMMRYSAAIPWIDAPIGDYMGERLGIPIFLENDARAGTYAELLHGNGTYRDALVCVSVGLGIGTGVVINNEVYRGAFDAAVNLAHSTIDHAGPLCRCGNRGCWDALASLTAFGEELSRRDGKYAELDFDAALRMYREGDPAIADVLFNYTGYWLGVGIANILNVFNPEQVIIQGEITNAGPELERKIVEVVQSRALPAVAAGVKIGFSENSAQLQVRGAAAVIGKHFFSETYHRVIWK</sequence>
<feature type="domain" description="HTH marR-type" evidence="5">
    <location>
        <begin position="27"/>
        <end position="60"/>
    </location>
</feature>
<dbReference type="InterPro" id="IPR000600">
    <property type="entry name" value="ROK"/>
</dbReference>
<dbReference type="GO" id="GO:0042732">
    <property type="term" value="P:D-xylose metabolic process"/>
    <property type="evidence" value="ECO:0007669"/>
    <property type="project" value="UniProtKB-KW"/>
</dbReference>
<dbReference type="EMBL" id="SIRE01000008">
    <property type="protein sequence ID" value="TBL79006.1"/>
    <property type="molecule type" value="Genomic_DNA"/>
</dbReference>
<evidence type="ECO:0000259" key="5">
    <source>
        <dbReference type="Pfam" id="PF12802"/>
    </source>
</evidence>
<dbReference type="PANTHER" id="PTHR18964">
    <property type="entry name" value="ROK (REPRESSOR, ORF, KINASE) FAMILY"/>
    <property type="match status" value="1"/>
</dbReference>
<organism evidence="6 7">
    <name type="scientific">Paenibacillus thalictri</name>
    <dbReference type="NCBI Taxonomy" id="2527873"/>
    <lineage>
        <taxon>Bacteria</taxon>
        <taxon>Bacillati</taxon>
        <taxon>Bacillota</taxon>
        <taxon>Bacilli</taxon>
        <taxon>Bacillales</taxon>
        <taxon>Paenibacillaceae</taxon>
        <taxon>Paenibacillus</taxon>
    </lineage>
</organism>
<dbReference type="Pfam" id="PF00480">
    <property type="entry name" value="ROK"/>
    <property type="match status" value="1"/>
</dbReference>
<dbReference type="InterPro" id="IPR043129">
    <property type="entry name" value="ATPase_NBD"/>
</dbReference>
<dbReference type="GO" id="GO:0003677">
    <property type="term" value="F:DNA binding"/>
    <property type="evidence" value="ECO:0007669"/>
    <property type="project" value="UniProtKB-KW"/>
</dbReference>
<reference evidence="6 7" key="1">
    <citation type="submission" date="2019-02" db="EMBL/GenBank/DDBJ databases">
        <title>Paenibacillus sp. nov., isolated from surface-sterilized tissue of Thalictrum simplex L.</title>
        <authorList>
            <person name="Tuo L."/>
        </authorList>
    </citation>
    <scope>NUCLEOTIDE SEQUENCE [LARGE SCALE GENOMIC DNA]</scope>
    <source>
        <strain evidence="6 7">N2SHLJ1</strain>
    </source>
</reference>
<dbReference type="CDD" id="cd00090">
    <property type="entry name" value="HTH_ARSR"/>
    <property type="match status" value="1"/>
</dbReference>
<comment type="function">
    <text evidence="1">Transcriptional repressor of xylose-utilizing enzymes.</text>
</comment>
<comment type="similarity">
    <text evidence="2">Belongs to the ROK (NagC/XylR) family.</text>
</comment>
<dbReference type="InterPro" id="IPR036390">
    <property type="entry name" value="WH_DNA-bd_sf"/>
</dbReference>
<dbReference type="Gene3D" id="1.10.10.10">
    <property type="entry name" value="Winged helix-like DNA-binding domain superfamily/Winged helix DNA-binding domain"/>
    <property type="match status" value="1"/>
</dbReference>
<dbReference type="AlphaFoldDB" id="A0A4Q9DSF3"/>
<evidence type="ECO:0000313" key="7">
    <source>
        <dbReference type="Proteomes" id="UP000293142"/>
    </source>
</evidence>
<dbReference type="InterPro" id="IPR000835">
    <property type="entry name" value="HTH_MarR-typ"/>
</dbReference>
<evidence type="ECO:0000256" key="4">
    <source>
        <dbReference type="ARBA" id="ARBA00023125"/>
    </source>
</evidence>
<accession>A0A4Q9DSF3</accession>
<keyword evidence="3" id="KW-0859">Xylose metabolism</keyword>
<dbReference type="Pfam" id="PF12802">
    <property type="entry name" value="MarR_2"/>
    <property type="match status" value="1"/>
</dbReference>
<evidence type="ECO:0000313" key="6">
    <source>
        <dbReference type="EMBL" id="TBL79006.1"/>
    </source>
</evidence>
<proteinExistence type="inferred from homology"/>
<gene>
    <name evidence="6" type="ORF">EYB31_12330</name>
</gene>
<dbReference type="InterPro" id="IPR011991">
    <property type="entry name" value="ArsR-like_HTH"/>
</dbReference>
<evidence type="ECO:0000256" key="2">
    <source>
        <dbReference type="ARBA" id="ARBA00006479"/>
    </source>
</evidence>
<dbReference type="Gene3D" id="3.30.420.40">
    <property type="match status" value="2"/>
</dbReference>
<dbReference type="OrthoDB" id="9796533at2"/>
<comment type="caution">
    <text evidence="6">The sequence shown here is derived from an EMBL/GenBank/DDBJ whole genome shotgun (WGS) entry which is preliminary data.</text>
</comment>
<keyword evidence="7" id="KW-1185">Reference proteome</keyword>
<dbReference type="InterPro" id="IPR036388">
    <property type="entry name" value="WH-like_DNA-bd_sf"/>
</dbReference>
<evidence type="ECO:0000256" key="3">
    <source>
        <dbReference type="ARBA" id="ARBA00022629"/>
    </source>
</evidence>
<name>A0A4Q9DSF3_9BACL</name>